<protein>
    <submittedName>
        <fullName evidence="1">Uncharacterized protein</fullName>
    </submittedName>
</protein>
<sequence length="86" mass="9990">MKNTSNQAGGWVLDHTKEKIEIQFPHRPENQVLDRLRKSDFQFSWPMGIWWAKDTPKNRDLANEVAVHEGVIGFKGTYAQRLRGIV</sequence>
<reference evidence="1 2" key="1">
    <citation type="submission" date="2019-10" db="EMBL/GenBank/DDBJ databases">
        <title>Description of Paenibacillus terrestris sp. nov.</title>
        <authorList>
            <person name="Carlier A."/>
            <person name="Qi S."/>
        </authorList>
    </citation>
    <scope>NUCLEOTIDE SEQUENCE [LARGE SCALE GENOMIC DNA]</scope>
    <source>
        <strain evidence="1 2">LMG 31458</strain>
    </source>
</reference>
<evidence type="ECO:0000313" key="2">
    <source>
        <dbReference type="Proteomes" id="UP000616779"/>
    </source>
</evidence>
<proteinExistence type="predicted"/>
<organism evidence="1 2">
    <name type="scientific">Paenibacillus phytorum</name>
    <dbReference type="NCBI Taxonomy" id="2654977"/>
    <lineage>
        <taxon>Bacteria</taxon>
        <taxon>Bacillati</taxon>
        <taxon>Bacillota</taxon>
        <taxon>Bacilli</taxon>
        <taxon>Bacillales</taxon>
        <taxon>Paenibacillaceae</taxon>
        <taxon>Paenibacillus</taxon>
    </lineage>
</organism>
<comment type="caution">
    <text evidence="1">The sequence shown here is derived from an EMBL/GenBank/DDBJ whole genome shotgun (WGS) entry which is preliminary data.</text>
</comment>
<dbReference type="RefSeq" id="WP_171643843.1">
    <property type="nucleotide sequence ID" value="NZ_WHOA01000095.1"/>
</dbReference>
<keyword evidence="2" id="KW-1185">Reference proteome</keyword>
<gene>
    <name evidence="1" type="ORF">GC098_14150</name>
</gene>
<accession>A0ABX1XVH6</accession>
<dbReference type="EMBL" id="WHOA01000095">
    <property type="protein sequence ID" value="NOU72555.1"/>
    <property type="molecule type" value="Genomic_DNA"/>
</dbReference>
<name>A0ABX1XVH6_9BACL</name>
<evidence type="ECO:0000313" key="1">
    <source>
        <dbReference type="EMBL" id="NOU72555.1"/>
    </source>
</evidence>
<dbReference type="Proteomes" id="UP000616779">
    <property type="component" value="Unassembled WGS sequence"/>
</dbReference>